<comment type="caution">
    <text evidence="2">The sequence shown here is derived from an EMBL/GenBank/DDBJ whole genome shotgun (WGS) entry which is preliminary data.</text>
</comment>
<feature type="non-terminal residue" evidence="2">
    <location>
        <position position="1"/>
    </location>
</feature>
<protein>
    <submittedName>
        <fullName evidence="2">Uncharacterized protein</fullName>
    </submittedName>
</protein>
<reference evidence="2" key="1">
    <citation type="journal article" date="2012" name="PLoS ONE">
        <title>Gene sets for utilization of primary and secondary nutrition supplies in the distal gut of endangered iberian lynx.</title>
        <authorList>
            <person name="Alcaide M."/>
            <person name="Messina E."/>
            <person name="Richter M."/>
            <person name="Bargiela R."/>
            <person name="Peplies J."/>
            <person name="Huws S.A."/>
            <person name="Newbold C.J."/>
            <person name="Golyshin P.N."/>
            <person name="Simon M.A."/>
            <person name="Lopez G."/>
            <person name="Yakimov M.M."/>
            <person name="Ferrer M."/>
        </authorList>
    </citation>
    <scope>NUCLEOTIDE SEQUENCE</scope>
</reference>
<gene>
    <name evidence="2" type="ORF">EVA_06989</name>
</gene>
<name>J9GW99_9ZZZZ</name>
<accession>J9GW99</accession>
<feature type="compositionally biased region" description="Polar residues" evidence="1">
    <location>
        <begin position="1"/>
        <end position="10"/>
    </location>
</feature>
<dbReference type="AlphaFoldDB" id="J9GW99"/>
<organism evidence="2">
    <name type="scientific">gut metagenome</name>
    <dbReference type="NCBI Taxonomy" id="749906"/>
    <lineage>
        <taxon>unclassified sequences</taxon>
        <taxon>metagenomes</taxon>
        <taxon>organismal metagenomes</taxon>
    </lineage>
</organism>
<proteinExistence type="predicted"/>
<evidence type="ECO:0000313" key="2">
    <source>
        <dbReference type="EMBL" id="EJX04900.1"/>
    </source>
</evidence>
<feature type="region of interest" description="Disordered" evidence="1">
    <location>
        <begin position="1"/>
        <end position="41"/>
    </location>
</feature>
<evidence type="ECO:0000256" key="1">
    <source>
        <dbReference type="SAM" id="MobiDB-lite"/>
    </source>
</evidence>
<sequence length="66" mass="7300">RDEGTHQMSPQLIEGGSAAADPAEPEPTPPPRQTQQSEQPRSWWSMFFGGVGRIGNKEVIKLKNIK</sequence>
<dbReference type="EMBL" id="AMCI01001651">
    <property type="protein sequence ID" value="EJX04900.1"/>
    <property type="molecule type" value="Genomic_DNA"/>
</dbReference>